<accession>A0A086ZH57</accession>
<evidence type="ECO:0000313" key="1">
    <source>
        <dbReference type="EMBL" id="KFI45857.1"/>
    </source>
</evidence>
<proteinExistence type="predicted"/>
<dbReference type="STRING" id="1437606.BBOH_0661"/>
<name>A0A086ZH57_9BIFI</name>
<keyword evidence="2" id="KW-1185">Reference proteome</keyword>
<protein>
    <submittedName>
        <fullName evidence="1">Uncharacterized protein</fullName>
    </submittedName>
</protein>
<comment type="caution">
    <text evidence="1">The sequence shown here is derived from an EMBL/GenBank/DDBJ whole genome shotgun (WGS) entry which is preliminary data.</text>
</comment>
<organism evidence="1 2">
    <name type="scientific">Bifidobacterium bohemicum DSM 22767</name>
    <dbReference type="NCBI Taxonomy" id="1437606"/>
    <lineage>
        <taxon>Bacteria</taxon>
        <taxon>Bacillati</taxon>
        <taxon>Actinomycetota</taxon>
        <taxon>Actinomycetes</taxon>
        <taxon>Bifidobacteriales</taxon>
        <taxon>Bifidobacteriaceae</taxon>
        <taxon>Bifidobacterium</taxon>
    </lineage>
</organism>
<reference evidence="1 2" key="1">
    <citation type="submission" date="2014-03" db="EMBL/GenBank/DDBJ databases">
        <title>Genomics of Bifidobacteria.</title>
        <authorList>
            <person name="Ventura M."/>
            <person name="Milani C."/>
            <person name="Lugli G.A."/>
        </authorList>
    </citation>
    <scope>NUCLEOTIDE SEQUENCE [LARGE SCALE GENOMIC DNA]</scope>
    <source>
        <strain evidence="1 2">DSM 22767</strain>
    </source>
</reference>
<dbReference type="Proteomes" id="UP000029096">
    <property type="component" value="Unassembled WGS sequence"/>
</dbReference>
<sequence length="50" mass="5632">MIIQATLDGLPYKTGPHPVDAACEPISCFIRQPRRMHTNTAPPRHTYTVE</sequence>
<dbReference type="EMBL" id="JGYP01000002">
    <property type="protein sequence ID" value="KFI45857.1"/>
    <property type="molecule type" value="Genomic_DNA"/>
</dbReference>
<evidence type="ECO:0000313" key="2">
    <source>
        <dbReference type="Proteomes" id="UP000029096"/>
    </source>
</evidence>
<gene>
    <name evidence="1" type="ORF">BBOH_0661</name>
</gene>
<dbReference type="AlphaFoldDB" id="A0A086ZH57"/>